<evidence type="ECO:0000313" key="2">
    <source>
        <dbReference type="EMBL" id="MPN63080.1"/>
    </source>
</evidence>
<organism evidence="2">
    <name type="scientific">bioreactor metagenome</name>
    <dbReference type="NCBI Taxonomy" id="1076179"/>
    <lineage>
        <taxon>unclassified sequences</taxon>
        <taxon>metagenomes</taxon>
        <taxon>ecological metagenomes</taxon>
    </lineage>
</organism>
<dbReference type="EMBL" id="VSSQ01141973">
    <property type="protein sequence ID" value="MPN63080.1"/>
    <property type="molecule type" value="Genomic_DNA"/>
</dbReference>
<feature type="compositionally biased region" description="Acidic residues" evidence="1">
    <location>
        <begin position="1"/>
        <end position="11"/>
    </location>
</feature>
<protein>
    <submittedName>
        <fullName evidence="2">Uncharacterized protein</fullName>
    </submittedName>
</protein>
<sequence length="53" mass="5159">MVEGADGDGAVEDATQGGGEGGDADRPVAGVGDDVRVGGQLLAVLLQQRPQGP</sequence>
<proteinExistence type="predicted"/>
<accession>A0A645JIZ0</accession>
<name>A0A645JIZ0_9ZZZZ</name>
<gene>
    <name evidence="2" type="ORF">SDC9_210834</name>
</gene>
<reference evidence="2" key="1">
    <citation type="submission" date="2019-08" db="EMBL/GenBank/DDBJ databases">
        <authorList>
            <person name="Kucharzyk K."/>
            <person name="Murdoch R.W."/>
            <person name="Higgins S."/>
            <person name="Loffler F."/>
        </authorList>
    </citation>
    <scope>NUCLEOTIDE SEQUENCE</scope>
</reference>
<evidence type="ECO:0000256" key="1">
    <source>
        <dbReference type="SAM" id="MobiDB-lite"/>
    </source>
</evidence>
<dbReference type="AlphaFoldDB" id="A0A645JIZ0"/>
<feature type="region of interest" description="Disordered" evidence="1">
    <location>
        <begin position="1"/>
        <end position="33"/>
    </location>
</feature>
<comment type="caution">
    <text evidence="2">The sequence shown here is derived from an EMBL/GenBank/DDBJ whole genome shotgun (WGS) entry which is preliminary data.</text>
</comment>